<protein>
    <submittedName>
        <fullName evidence="1">Uncharacterized protein</fullName>
    </submittedName>
</protein>
<evidence type="ECO:0000313" key="1">
    <source>
        <dbReference type="EMBL" id="KKK80023.1"/>
    </source>
</evidence>
<name>A0A0F8YF09_9ZZZZ</name>
<proteinExistence type="predicted"/>
<feature type="non-terminal residue" evidence="1">
    <location>
        <position position="135"/>
    </location>
</feature>
<dbReference type="EMBL" id="LAZR01053768">
    <property type="protein sequence ID" value="KKK80023.1"/>
    <property type="molecule type" value="Genomic_DNA"/>
</dbReference>
<reference evidence="1" key="1">
    <citation type="journal article" date="2015" name="Nature">
        <title>Complex archaea that bridge the gap between prokaryotes and eukaryotes.</title>
        <authorList>
            <person name="Spang A."/>
            <person name="Saw J.H."/>
            <person name="Jorgensen S.L."/>
            <person name="Zaremba-Niedzwiedzka K."/>
            <person name="Martijn J."/>
            <person name="Lind A.E."/>
            <person name="van Eijk R."/>
            <person name="Schleper C."/>
            <person name="Guy L."/>
            <person name="Ettema T.J."/>
        </authorList>
    </citation>
    <scope>NUCLEOTIDE SEQUENCE</scope>
</reference>
<accession>A0A0F8YF09</accession>
<dbReference type="AlphaFoldDB" id="A0A0F8YF09"/>
<organism evidence="1">
    <name type="scientific">marine sediment metagenome</name>
    <dbReference type="NCBI Taxonomy" id="412755"/>
    <lineage>
        <taxon>unclassified sequences</taxon>
        <taxon>metagenomes</taxon>
        <taxon>ecological metagenomes</taxon>
    </lineage>
</organism>
<comment type="caution">
    <text evidence="1">The sequence shown here is derived from an EMBL/GenBank/DDBJ whole genome shotgun (WGS) entry which is preliminary data.</text>
</comment>
<gene>
    <name evidence="1" type="ORF">LCGC14_2827660</name>
</gene>
<sequence>MAVDAILYRFTDAGDTLGGLGSGDIIEFNLEAVTPDDTGRLTYPSFQMTRDTNIHPNPRRVLDQIQDSLLGIFSLTLNGYFIKHNATLGVRNLFNWSVGEAINPEFTAGRFGLQLASFNGLLNLTPQGLADSPTL</sequence>